<reference evidence="8 9" key="1">
    <citation type="submission" date="2019-11" db="EMBL/GenBank/DDBJ databases">
        <title>Whole-genome sequence of Rhodoplanes serenus DSM 18633, type strain.</title>
        <authorList>
            <person name="Kyndt J.A."/>
            <person name="Meyer T.E."/>
        </authorList>
    </citation>
    <scope>NUCLEOTIDE SEQUENCE [LARGE SCALE GENOMIC DNA]</scope>
    <source>
        <strain evidence="8 9">DSM 18633</strain>
    </source>
</reference>
<keyword evidence="5 7" id="KW-0472">Membrane</keyword>
<evidence type="ECO:0000313" key="8">
    <source>
        <dbReference type="EMBL" id="MTW18655.1"/>
    </source>
</evidence>
<protein>
    <submittedName>
        <fullName evidence="8">YihY family inner membrane protein</fullName>
    </submittedName>
</protein>
<comment type="subcellular location">
    <subcellularLocation>
        <location evidence="1">Cell membrane</location>
        <topology evidence="1">Multi-pass membrane protein</topology>
    </subcellularLocation>
</comment>
<dbReference type="PANTHER" id="PTHR30213:SF0">
    <property type="entry name" value="UPF0761 MEMBRANE PROTEIN YIHY"/>
    <property type="match status" value="1"/>
</dbReference>
<dbReference type="GO" id="GO:0005886">
    <property type="term" value="C:plasma membrane"/>
    <property type="evidence" value="ECO:0007669"/>
    <property type="project" value="UniProtKB-SubCell"/>
</dbReference>
<sequence length="338" mass="36301">MTPPRSRSIARPLLLLGLSTALLAAGFRRRPVDIEESSHTADSHTAAADPPRRRSLGGVLMGVYRQISADRVTSIAGGVTFFALLAMFPAAAALVSIYGLFTDPRSLADQLDALATVLPGGALEVIGDQLRRVAEQGSSSLGIAFLISVAAALWSANAGMKAIFDALNIVYGESEKRGFFRLNATSLLFTLGGLLFILMALAAVVVLPIVFGYVGLDDELEMALRIGRWPLLLVALALALAVLYRFGPSRTTARWRWITWGSATASLAWLAASVLFSWYASNFGNFNKTYGTLGAAIGFMTWIWISAIVILVGAELDAELEDRDPTVPRTRPRGDKLT</sequence>
<dbReference type="PANTHER" id="PTHR30213">
    <property type="entry name" value="INNER MEMBRANE PROTEIN YHJD"/>
    <property type="match status" value="1"/>
</dbReference>
<proteinExistence type="predicted"/>
<feature type="transmembrane region" description="Helical" evidence="7">
    <location>
        <begin position="226"/>
        <end position="246"/>
    </location>
</feature>
<dbReference type="EMBL" id="WNKV01000019">
    <property type="protein sequence ID" value="MTW18655.1"/>
    <property type="molecule type" value="Genomic_DNA"/>
</dbReference>
<gene>
    <name evidence="8" type="ORF">GJ689_20860</name>
</gene>
<evidence type="ECO:0000256" key="6">
    <source>
        <dbReference type="SAM" id="MobiDB-lite"/>
    </source>
</evidence>
<keyword evidence="4 7" id="KW-1133">Transmembrane helix</keyword>
<comment type="caution">
    <text evidence="8">The sequence shown here is derived from an EMBL/GenBank/DDBJ whole genome shotgun (WGS) entry which is preliminary data.</text>
</comment>
<evidence type="ECO:0000256" key="1">
    <source>
        <dbReference type="ARBA" id="ARBA00004651"/>
    </source>
</evidence>
<dbReference type="InterPro" id="IPR017039">
    <property type="entry name" value="Virul_fac_BrkB"/>
</dbReference>
<evidence type="ECO:0000256" key="2">
    <source>
        <dbReference type="ARBA" id="ARBA00022475"/>
    </source>
</evidence>
<evidence type="ECO:0000256" key="3">
    <source>
        <dbReference type="ARBA" id="ARBA00022692"/>
    </source>
</evidence>
<keyword evidence="2" id="KW-1003">Cell membrane</keyword>
<feature type="transmembrane region" description="Helical" evidence="7">
    <location>
        <begin position="75"/>
        <end position="101"/>
    </location>
</feature>
<evidence type="ECO:0000256" key="5">
    <source>
        <dbReference type="ARBA" id="ARBA00023136"/>
    </source>
</evidence>
<dbReference type="PIRSF" id="PIRSF035875">
    <property type="entry name" value="RNase_BN"/>
    <property type="match status" value="1"/>
</dbReference>
<organism evidence="8 9">
    <name type="scientific">Rhodoplanes serenus</name>
    <dbReference type="NCBI Taxonomy" id="200615"/>
    <lineage>
        <taxon>Bacteria</taxon>
        <taxon>Pseudomonadati</taxon>
        <taxon>Pseudomonadota</taxon>
        <taxon>Alphaproteobacteria</taxon>
        <taxon>Hyphomicrobiales</taxon>
        <taxon>Nitrobacteraceae</taxon>
        <taxon>Rhodoplanes</taxon>
    </lineage>
</organism>
<dbReference type="AlphaFoldDB" id="A0A9X4XNV7"/>
<dbReference type="NCBIfam" id="TIGR00765">
    <property type="entry name" value="yihY_not_rbn"/>
    <property type="match status" value="1"/>
</dbReference>
<evidence type="ECO:0000313" key="9">
    <source>
        <dbReference type="Proteomes" id="UP000438991"/>
    </source>
</evidence>
<accession>A0A9X4XNV7</accession>
<keyword evidence="3 7" id="KW-0812">Transmembrane</keyword>
<dbReference type="Proteomes" id="UP000438991">
    <property type="component" value="Unassembled WGS sequence"/>
</dbReference>
<feature type="region of interest" description="Disordered" evidence="6">
    <location>
        <begin position="34"/>
        <end position="53"/>
    </location>
</feature>
<feature type="transmembrane region" description="Helical" evidence="7">
    <location>
        <begin position="258"/>
        <end position="280"/>
    </location>
</feature>
<evidence type="ECO:0000256" key="4">
    <source>
        <dbReference type="ARBA" id="ARBA00022989"/>
    </source>
</evidence>
<dbReference type="Pfam" id="PF03631">
    <property type="entry name" value="Virul_fac_BrkB"/>
    <property type="match status" value="1"/>
</dbReference>
<evidence type="ECO:0000256" key="7">
    <source>
        <dbReference type="SAM" id="Phobius"/>
    </source>
</evidence>
<name>A0A9X4XNV7_9BRAD</name>
<feature type="transmembrane region" description="Helical" evidence="7">
    <location>
        <begin position="187"/>
        <end position="214"/>
    </location>
</feature>
<feature type="transmembrane region" description="Helical" evidence="7">
    <location>
        <begin position="292"/>
        <end position="314"/>
    </location>
</feature>
<dbReference type="RefSeq" id="WP_155481075.1">
    <property type="nucleotide sequence ID" value="NZ_WNKV01000019.1"/>
</dbReference>